<gene>
    <name evidence="5" type="ORF">G7043_15670</name>
</gene>
<evidence type="ECO:0000256" key="2">
    <source>
        <dbReference type="ARBA" id="ARBA00022679"/>
    </source>
</evidence>
<protein>
    <submittedName>
        <fullName evidence="5">Glycosyltransferase family 1 protein</fullName>
    </submittedName>
</protein>
<dbReference type="EMBL" id="JAAMPJ010000003">
    <property type="protein sequence ID" value="NGY60368.1"/>
    <property type="molecule type" value="Genomic_DNA"/>
</dbReference>
<keyword evidence="2 5" id="KW-0808">Transferase</keyword>
<evidence type="ECO:0000256" key="1">
    <source>
        <dbReference type="ARBA" id="ARBA00022676"/>
    </source>
</evidence>
<dbReference type="GO" id="GO:1901137">
    <property type="term" value="P:carbohydrate derivative biosynthetic process"/>
    <property type="evidence" value="ECO:0007669"/>
    <property type="project" value="UniProtKB-ARBA"/>
</dbReference>
<evidence type="ECO:0000313" key="6">
    <source>
        <dbReference type="Proteomes" id="UP000481360"/>
    </source>
</evidence>
<dbReference type="AlphaFoldDB" id="A0A7C9RQE1"/>
<comment type="caution">
    <text evidence="5">The sequence shown here is derived from an EMBL/GenBank/DDBJ whole genome shotgun (WGS) entry which is preliminary data.</text>
</comment>
<dbReference type="Proteomes" id="UP000481360">
    <property type="component" value="Unassembled WGS sequence"/>
</dbReference>
<dbReference type="SUPFAM" id="SSF53756">
    <property type="entry name" value="UDP-Glycosyltransferase/glycogen phosphorylase"/>
    <property type="match status" value="1"/>
</dbReference>
<name>A0A7C9RQE1_9PSEU</name>
<evidence type="ECO:0000313" key="5">
    <source>
        <dbReference type="EMBL" id="NGY60368.1"/>
    </source>
</evidence>
<accession>A0A7C9RQE1</accession>
<feature type="domain" description="Glycosyltransferase subfamily 4-like N-terminal" evidence="4">
    <location>
        <begin position="18"/>
        <end position="181"/>
    </location>
</feature>
<dbReference type="RefSeq" id="WP_166046327.1">
    <property type="nucleotide sequence ID" value="NZ_JAAMPJ010000003.1"/>
</dbReference>
<organism evidence="5 6">
    <name type="scientific">Lentzea alba</name>
    <dbReference type="NCBI Taxonomy" id="2714351"/>
    <lineage>
        <taxon>Bacteria</taxon>
        <taxon>Bacillati</taxon>
        <taxon>Actinomycetota</taxon>
        <taxon>Actinomycetes</taxon>
        <taxon>Pseudonocardiales</taxon>
        <taxon>Pseudonocardiaceae</taxon>
        <taxon>Lentzea</taxon>
    </lineage>
</organism>
<proteinExistence type="predicted"/>
<dbReference type="GO" id="GO:0016757">
    <property type="term" value="F:glycosyltransferase activity"/>
    <property type="evidence" value="ECO:0007669"/>
    <property type="project" value="UniProtKB-KW"/>
</dbReference>
<feature type="domain" description="Glycosyl transferase family 1" evidence="3">
    <location>
        <begin position="209"/>
        <end position="345"/>
    </location>
</feature>
<dbReference type="PANTHER" id="PTHR45947">
    <property type="entry name" value="SULFOQUINOVOSYL TRANSFERASE SQD2"/>
    <property type="match status" value="1"/>
</dbReference>
<dbReference type="InterPro" id="IPR028098">
    <property type="entry name" value="Glyco_trans_4-like_N"/>
</dbReference>
<evidence type="ECO:0000259" key="4">
    <source>
        <dbReference type="Pfam" id="PF13439"/>
    </source>
</evidence>
<dbReference type="InterPro" id="IPR001296">
    <property type="entry name" value="Glyco_trans_1"/>
</dbReference>
<sequence length="381" mass="40569">MKIAMVSEQASPLARDLGQGAHVAELSAAMTALGHEVTVYTRRAEPSSPERVRTGDGYELVRVCAGPAEELTEDAVVAHLGDFAGFLADEWRLRPPDVVHAHHWTSGLAAVLGARRLQIPVVHSPHGLGTHTAPQRSDAEALVAREAAWSVATSSAEAARLQALGVRRTRSSTVPCGVDLELFHPDGPAITRGRFKRVVTADDPKSANGFGELITALSTLDETELVVVGEDARTRWQRRARERGLADRVVFAGAVPRLKRPALLRSADVVVCTPDAEPFGILALEAMACGVPVVATAVGALADVVVHDVTGLLVAPHDVRALTRALRRSLGDETLLQEFGSAARDRMAARYPTARLAAEMVAVYERADLAAARREGSSITA</sequence>
<dbReference type="PANTHER" id="PTHR45947:SF3">
    <property type="entry name" value="SULFOQUINOVOSYL TRANSFERASE SQD2"/>
    <property type="match status" value="1"/>
</dbReference>
<reference evidence="5 6" key="1">
    <citation type="submission" date="2020-03" db="EMBL/GenBank/DDBJ databases">
        <title>Isolation and identification of active actinomycetes.</title>
        <authorList>
            <person name="Sun X."/>
        </authorList>
    </citation>
    <scope>NUCLEOTIDE SEQUENCE [LARGE SCALE GENOMIC DNA]</scope>
    <source>
        <strain evidence="5 6">NEAU-D13</strain>
    </source>
</reference>
<evidence type="ECO:0000259" key="3">
    <source>
        <dbReference type="Pfam" id="PF00534"/>
    </source>
</evidence>
<keyword evidence="6" id="KW-1185">Reference proteome</keyword>
<dbReference type="Pfam" id="PF00534">
    <property type="entry name" value="Glycos_transf_1"/>
    <property type="match status" value="1"/>
</dbReference>
<dbReference type="Gene3D" id="3.40.50.2000">
    <property type="entry name" value="Glycogen Phosphorylase B"/>
    <property type="match status" value="2"/>
</dbReference>
<dbReference type="Pfam" id="PF13439">
    <property type="entry name" value="Glyco_transf_4"/>
    <property type="match status" value="1"/>
</dbReference>
<keyword evidence="1" id="KW-0328">Glycosyltransferase</keyword>
<dbReference type="InterPro" id="IPR050194">
    <property type="entry name" value="Glycosyltransferase_grp1"/>
</dbReference>